<evidence type="ECO:0000313" key="2">
    <source>
        <dbReference type="EMBL" id="SVC84320.1"/>
    </source>
</evidence>
<accession>A0A382QHC2</accession>
<proteinExistence type="predicted"/>
<sequence length="104" mass="11250">MRGVPVATNPGPADNQEFIQRLLSPARAETLDTLTIFSFCPINVHDTVAEIGCGPGFFTIPLAKSLANGRVLALDIDDEMLAACQDRVDQARMGNVEILKCSEF</sequence>
<feature type="domain" description="Methyltransferase" evidence="1">
    <location>
        <begin position="48"/>
        <end position="101"/>
    </location>
</feature>
<dbReference type="CDD" id="cd02440">
    <property type="entry name" value="AdoMet_MTases"/>
    <property type="match status" value="1"/>
</dbReference>
<dbReference type="Gene3D" id="3.40.50.150">
    <property type="entry name" value="Vaccinia Virus protein VP39"/>
    <property type="match status" value="1"/>
</dbReference>
<dbReference type="InterPro" id="IPR029063">
    <property type="entry name" value="SAM-dependent_MTases_sf"/>
</dbReference>
<dbReference type="EMBL" id="UINC01114183">
    <property type="protein sequence ID" value="SVC84320.1"/>
    <property type="molecule type" value="Genomic_DNA"/>
</dbReference>
<feature type="non-terminal residue" evidence="2">
    <location>
        <position position="104"/>
    </location>
</feature>
<dbReference type="Pfam" id="PF13649">
    <property type="entry name" value="Methyltransf_25"/>
    <property type="match status" value="1"/>
</dbReference>
<dbReference type="AlphaFoldDB" id="A0A382QHC2"/>
<dbReference type="SUPFAM" id="SSF53335">
    <property type="entry name" value="S-adenosyl-L-methionine-dependent methyltransferases"/>
    <property type="match status" value="1"/>
</dbReference>
<gene>
    <name evidence="2" type="ORF">METZ01_LOCUS337174</name>
</gene>
<evidence type="ECO:0000259" key="1">
    <source>
        <dbReference type="Pfam" id="PF13649"/>
    </source>
</evidence>
<protein>
    <recommendedName>
        <fullName evidence="1">Methyltransferase domain-containing protein</fullName>
    </recommendedName>
</protein>
<reference evidence="2" key="1">
    <citation type="submission" date="2018-05" db="EMBL/GenBank/DDBJ databases">
        <authorList>
            <person name="Lanie J.A."/>
            <person name="Ng W.-L."/>
            <person name="Kazmierczak K.M."/>
            <person name="Andrzejewski T.M."/>
            <person name="Davidsen T.M."/>
            <person name="Wayne K.J."/>
            <person name="Tettelin H."/>
            <person name="Glass J.I."/>
            <person name="Rusch D."/>
            <person name="Podicherti R."/>
            <person name="Tsui H.-C.T."/>
            <person name="Winkler M.E."/>
        </authorList>
    </citation>
    <scope>NUCLEOTIDE SEQUENCE</scope>
</reference>
<organism evidence="2">
    <name type="scientific">marine metagenome</name>
    <dbReference type="NCBI Taxonomy" id="408172"/>
    <lineage>
        <taxon>unclassified sequences</taxon>
        <taxon>metagenomes</taxon>
        <taxon>ecological metagenomes</taxon>
    </lineage>
</organism>
<name>A0A382QHC2_9ZZZZ</name>
<dbReference type="InterPro" id="IPR041698">
    <property type="entry name" value="Methyltransf_25"/>
</dbReference>